<evidence type="ECO:0000256" key="1">
    <source>
        <dbReference type="SAM" id="MobiDB-lite"/>
    </source>
</evidence>
<feature type="region of interest" description="Disordered" evidence="1">
    <location>
        <begin position="165"/>
        <end position="224"/>
    </location>
</feature>
<proteinExistence type="predicted"/>
<evidence type="ECO:0000313" key="3">
    <source>
        <dbReference type="Proteomes" id="UP000316714"/>
    </source>
</evidence>
<evidence type="ECO:0000313" key="2">
    <source>
        <dbReference type="EMBL" id="TWT31167.1"/>
    </source>
</evidence>
<reference evidence="2 3" key="1">
    <citation type="submission" date="2019-02" db="EMBL/GenBank/DDBJ databases">
        <title>Deep-cultivation of Planctomycetes and their phenomic and genomic characterization uncovers novel biology.</title>
        <authorList>
            <person name="Wiegand S."/>
            <person name="Jogler M."/>
            <person name="Boedeker C."/>
            <person name="Pinto D."/>
            <person name="Vollmers J."/>
            <person name="Rivas-Marin E."/>
            <person name="Kohn T."/>
            <person name="Peeters S.H."/>
            <person name="Heuer A."/>
            <person name="Rast P."/>
            <person name="Oberbeckmann S."/>
            <person name="Bunk B."/>
            <person name="Jeske O."/>
            <person name="Meyerdierks A."/>
            <person name="Storesund J.E."/>
            <person name="Kallscheuer N."/>
            <person name="Luecker S."/>
            <person name="Lage O.M."/>
            <person name="Pohl T."/>
            <person name="Merkel B.J."/>
            <person name="Hornburger P."/>
            <person name="Mueller R.-W."/>
            <person name="Bruemmer F."/>
            <person name="Labrenz M."/>
            <person name="Spormann A.M."/>
            <person name="Op Den Camp H."/>
            <person name="Overmann J."/>
            <person name="Amann R."/>
            <person name="Jetten M.S.M."/>
            <person name="Mascher T."/>
            <person name="Medema M.H."/>
            <person name="Devos D.P."/>
            <person name="Kaster A.-K."/>
            <person name="Ovreas L."/>
            <person name="Rohde M."/>
            <person name="Galperin M.Y."/>
            <person name="Jogler C."/>
        </authorList>
    </citation>
    <scope>NUCLEOTIDE SEQUENCE [LARGE SCALE GENOMIC DNA]</scope>
    <source>
        <strain evidence="2 3">KOR34</strain>
    </source>
</reference>
<sequence length="280" mass="31317">MSVRYDTDSCLVNRHLASWWESHHDQFFKLLHGVSSALDAVRFFDGEPPYGDFERLAIAVDLWLDEAEERISGTARVLYQHEFEKLGLGFMAYADSLGISTTAIWELYALLTAEGAGEDEDGDPIDLPNLSPPRRKADRLFVTARGELTRIELAHGMEWELEHPELDPLYTPPDPISDSEATTTEPAGAGEQKPSPKSPPAKRPMQAAGKSRGRPKSKAVAARRDDVKYQWENVTKTPRVIADKLRSKYPTIQTYTVHGDLKALGLKGTTTRRKNKSAQE</sequence>
<accession>A0A5C5V075</accession>
<dbReference type="Proteomes" id="UP000316714">
    <property type="component" value="Unassembled WGS sequence"/>
</dbReference>
<dbReference type="EMBL" id="SIHJ01000004">
    <property type="protein sequence ID" value="TWT31167.1"/>
    <property type="molecule type" value="Genomic_DNA"/>
</dbReference>
<keyword evidence="3" id="KW-1185">Reference proteome</keyword>
<name>A0A5C5V075_9BACT</name>
<gene>
    <name evidence="2" type="ORF">KOR34_45430</name>
</gene>
<dbReference type="AlphaFoldDB" id="A0A5C5V075"/>
<comment type="caution">
    <text evidence="2">The sequence shown here is derived from an EMBL/GenBank/DDBJ whole genome shotgun (WGS) entry which is preliminary data.</text>
</comment>
<protein>
    <submittedName>
        <fullName evidence="2">Uncharacterized protein</fullName>
    </submittedName>
</protein>
<organism evidence="2 3">
    <name type="scientific">Posidoniimonas corsicana</name>
    <dbReference type="NCBI Taxonomy" id="1938618"/>
    <lineage>
        <taxon>Bacteria</taxon>
        <taxon>Pseudomonadati</taxon>
        <taxon>Planctomycetota</taxon>
        <taxon>Planctomycetia</taxon>
        <taxon>Pirellulales</taxon>
        <taxon>Lacipirellulaceae</taxon>
        <taxon>Posidoniimonas</taxon>
    </lineage>
</organism>